<keyword evidence="1" id="KW-0472">Membrane</keyword>
<name>A0A2P2KY50_RHIMU</name>
<evidence type="ECO:0000313" key="2">
    <source>
        <dbReference type="EMBL" id="MBX10618.1"/>
    </source>
</evidence>
<keyword evidence="1" id="KW-0812">Transmembrane</keyword>
<evidence type="ECO:0000256" key="1">
    <source>
        <dbReference type="SAM" id="Phobius"/>
    </source>
</evidence>
<accession>A0A2P2KY50</accession>
<dbReference type="AlphaFoldDB" id="A0A2P2KY50"/>
<dbReference type="EMBL" id="GGEC01030134">
    <property type="protein sequence ID" value="MBX10618.1"/>
    <property type="molecule type" value="Transcribed_RNA"/>
</dbReference>
<reference evidence="2" key="1">
    <citation type="submission" date="2018-02" db="EMBL/GenBank/DDBJ databases">
        <title>Rhizophora mucronata_Transcriptome.</title>
        <authorList>
            <person name="Meera S.P."/>
            <person name="Sreeshan A."/>
            <person name="Augustine A."/>
        </authorList>
    </citation>
    <scope>NUCLEOTIDE SEQUENCE</scope>
    <source>
        <tissue evidence="2">Leaf</tissue>
    </source>
</reference>
<keyword evidence="1" id="KW-1133">Transmembrane helix</keyword>
<protein>
    <submittedName>
        <fullName evidence="2">RNA pseudouridine synthase 7-like isoform X4</fullName>
    </submittedName>
</protein>
<sequence>MLVKGEALWRLVTLVVGSLLVLGFLGSAPTEFIALFCVNQSLAGHIKYVYICSIQDIPLPTTVFTSLNMLLIALQREWVQIELLVVLEVVQNMKMVIPVNLKGTAKRISPLILCVQTVQIWLLKDMMDSKRVYGYIASNILGLAGFMIVHTQIGHLLHR</sequence>
<feature type="transmembrane region" description="Helical" evidence="1">
    <location>
        <begin position="132"/>
        <end position="153"/>
    </location>
</feature>
<proteinExistence type="predicted"/>
<feature type="transmembrane region" description="Helical" evidence="1">
    <location>
        <begin position="7"/>
        <end position="28"/>
    </location>
</feature>
<organism evidence="2">
    <name type="scientific">Rhizophora mucronata</name>
    <name type="common">Asiatic mangrove</name>
    <dbReference type="NCBI Taxonomy" id="61149"/>
    <lineage>
        <taxon>Eukaryota</taxon>
        <taxon>Viridiplantae</taxon>
        <taxon>Streptophyta</taxon>
        <taxon>Embryophyta</taxon>
        <taxon>Tracheophyta</taxon>
        <taxon>Spermatophyta</taxon>
        <taxon>Magnoliopsida</taxon>
        <taxon>eudicotyledons</taxon>
        <taxon>Gunneridae</taxon>
        <taxon>Pentapetalae</taxon>
        <taxon>rosids</taxon>
        <taxon>fabids</taxon>
        <taxon>Malpighiales</taxon>
        <taxon>Rhizophoraceae</taxon>
        <taxon>Rhizophora</taxon>
    </lineage>
</organism>